<dbReference type="OrthoDB" id="8774892at2759"/>
<evidence type="ECO:0000313" key="3">
    <source>
        <dbReference type="Proteomes" id="UP000008672"/>
    </source>
</evidence>
<dbReference type="AlphaFoldDB" id="M3XIL2"/>
<dbReference type="EMBL" id="AFYH01245479">
    <property type="status" value="NOT_ANNOTATED_CDS"/>
    <property type="molecule type" value="Genomic_DNA"/>
</dbReference>
<sequence length="345" mass="38985">MTQKGVSRSSGTQLIAGMNRIHEFRPFVAQSCTHMKIIEIGTKFLQEQEDHFEEEKKKCIQKAREEASVQGEQEKEQAVAQVLKQLRLANEAALKKMAREHQKEIKEIKLKLEAKMQQHLQEEVKKEHKGADKHLTHEVQQTLQKCEQQKLKAVAEAKEEGKQLASQAALVMEKQILSKLEAASTLAKKENNKALDQLRCQKAEELRSAVAHAQHEQQEQSNLQLRVMEIVYQANLELFKKALQEKEASLQDLFQQLEAVAASNEELEKELEETRGTLLQYISNTYPLITADQLAFILPPRKERTTKTQYCSVKQRETGLALGWASCAAAPDAGQSGAPTPGTQQ</sequence>
<dbReference type="InParanoid" id="M3XIL2"/>
<dbReference type="OMA" id="NYTNFVC"/>
<keyword evidence="3" id="KW-1185">Reference proteome</keyword>
<dbReference type="Ensembl" id="ENSLACT00000026393.1">
    <property type="protein sequence ID" value="ENSLACP00000022568.1"/>
    <property type="gene ID" value="ENSLACG00000022518.1"/>
</dbReference>
<reference evidence="2" key="2">
    <citation type="submission" date="2025-08" db="UniProtKB">
        <authorList>
            <consortium name="Ensembl"/>
        </authorList>
    </citation>
    <scope>IDENTIFICATION</scope>
</reference>
<reference evidence="2" key="3">
    <citation type="submission" date="2025-09" db="UniProtKB">
        <authorList>
            <consortium name="Ensembl"/>
        </authorList>
    </citation>
    <scope>IDENTIFICATION</scope>
</reference>
<dbReference type="eggNOG" id="ENOG502RDFA">
    <property type="taxonomic scope" value="Eukaryota"/>
</dbReference>
<accession>M3XIL2</accession>
<dbReference type="GeneTree" id="ENSGT00390000010837"/>
<dbReference type="EMBL" id="AFYH01245477">
    <property type="status" value="NOT_ANNOTATED_CDS"/>
    <property type="molecule type" value="Genomic_DNA"/>
</dbReference>
<dbReference type="HOGENOM" id="CLU_804000_0_0_1"/>
<evidence type="ECO:0000313" key="2">
    <source>
        <dbReference type="Ensembl" id="ENSLACP00000022568.1"/>
    </source>
</evidence>
<protein>
    <submittedName>
        <fullName evidence="2">Uncharacterized protein</fullName>
    </submittedName>
</protein>
<dbReference type="EMBL" id="AFYH01245478">
    <property type="status" value="NOT_ANNOTATED_CDS"/>
    <property type="molecule type" value="Genomic_DNA"/>
</dbReference>
<proteinExistence type="predicted"/>
<organism evidence="2 3">
    <name type="scientific">Latimeria chalumnae</name>
    <name type="common">Coelacanth</name>
    <dbReference type="NCBI Taxonomy" id="7897"/>
    <lineage>
        <taxon>Eukaryota</taxon>
        <taxon>Metazoa</taxon>
        <taxon>Chordata</taxon>
        <taxon>Craniata</taxon>
        <taxon>Vertebrata</taxon>
        <taxon>Euteleostomi</taxon>
        <taxon>Coelacanthiformes</taxon>
        <taxon>Coelacanthidae</taxon>
        <taxon>Latimeria</taxon>
    </lineage>
</organism>
<dbReference type="InterPro" id="IPR038927">
    <property type="entry name" value="C6orf163"/>
</dbReference>
<gene>
    <name evidence="2" type="primary">LOC102346699</name>
</gene>
<keyword evidence="1" id="KW-0175">Coiled coil</keyword>
<dbReference type="KEGG" id="lcm:102346699"/>
<feature type="coiled-coil region" evidence="1">
    <location>
        <begin position="83"/>
        <end position="122"/>
    </location>
</feature>
<evidence type="ECO:0000256" key="1">
    <source>
        <dbReference type="SAM" id="Coils"/>
    </source>
</evidence>
<dbReference type="Proteomes" id="UP000008672">
    <property type="component" value="Unassembled WGS sequence"/>
</dbReference>
<dbReference type="PANTHER" id="PTHR34645">
    <property type="entry name" value="SIMILAR TO HYPOTHETICAL PROTEIN"/>
    <property type="match status" value="1"/>
</dbReference>
<dbReference type="EMBL" id="AFYH01245480">
    <property type="status" value="NOT_ANNOTATED_CDS"/>
    <property type="molecule type" value="Genomic_DNA"/>
</dbReference>
<feature type="coiled-coil region" evidence="1">
    <location>
        <begin position="236"/>
        <end position="284"/>
    </location>
</feature>
<dbReference type="PANTHER" id="PTHR34645:SF1">
    <property type="entry name" value="GENE 136-RELATED"/>
    <property type="match status" value="1"/>
</dbReference>
<reference evidence="3" key="1">
    <citation type="submission" date="2011-08" db="EMBL/GenBank/DDBJ databases">
        <title>The draft genome of Latimeria chalumnae.</title>
        <authorList>
            <person name="Di Palma F."/>
            <person name="Alfoldi J."/>
            <person name="Johnson J."/>
            <person name="Berlin A."/>
            <person name="Gnerre S."/>
            <person name="Jaffe D."/>
            <person name="MacCallum I."/>
            <person name="Young S."/>
            <person name="Walker B.J."/>
            <person name="Lander E."/>
            <person name="Lindblad-Toh K."/>
        </authorList>
    </citation>
    <scope>NUCLEOTIDE SEQUENCE [LARGE SCALE GENOMIC DNA]</scope>
    <source>
        <strain evidence="3">Wild caught</strain>
    </source>
</reference>
<name>M3XIL2_LATCH</name>